<dbReference type="InterPro" id="IPR003439">
    <property type="entry name" value="ABC_transporter-like_ATP-bd"/>
</dbReference>
<dbReference type="Pfam" id="PF12698">
    <property type="entry name" value="ABC2_membrane_3"/>
    <property type="match status" value="1"/>
</dbReference>
<reference evidence="12 13" key="1">
    <citation type="journal article" date="2019" name="Sci. Rep.">
        <title>Comparative genomics of chytrid fungi reveal insights into the obligate biotrophic and pathogenic lifestyle of Synchytrium endobioticum.</title>
        <authorList>
            <person name="van de Vossenberg B.T.L.H."/>
            <person name="Warris S."/>
            <person name="Nguyen H.D.T."/>
            <person name="van Gent-Pelzer M.P.E."/>
            <person name="Joly D.L."/>
            <person name="van de Geest H.C."/>
            <person name="Bonants P.J.M."/>
            <person name="Smith D.S."/>
            <person name="Levesque C.A."/>
            <person name="van der Lee T.A.J."/>
        </authorList>
    </citation>
    <scope>NUCLEOTIDE SEQUENCE [LARGE SCALE GENOMIC DNA]</scope>
    <source>
        <strain evidence="12 13">CBS 675.73</strain>
    </source>
</reference>
<feature type="transmembrane region" description="Helical" evidence="10">
    <location>
        <begin position="491"/>
        <end position="514"/>
    </location>
</feature>
<keyword evidence="8 10" id="KW-1133">Transmembrane helix</keyword>
<dbReference type="GO" id="GO:0005524">
    <property type="term" value="F:ATP binding"/>
    <property type="evidence" value="ECO:0007669"/>
    <property type="project" value="UniProtKB-KW"/>
</dbReference>
<dbReference type="SUPFAM" id="SSF52540">
    <property type="entry name" value="P-loop containing nucleoside triphosphate hydrolases"/>
    <property type="match status" value="1"/>
</dbReference>
<dbReference type="EMBL" id="QEAP01000200">
    <property type="protein sequence ID" value="TPX73229.1"/>
    <property type="molecule type" value="Genomic_DNA"/>
</dbReference>
<evidence type="ECO:0000256" key="8">
    <source>
        <dbReference type="ARBA" id="ARBA00022989"/>
    </source>
</evidence>
<protein>
    <recommendedName>
        <fullName evidence="11">ABC transporter domain-containing protein</fullName>
    </recommendedName>
</protein>
<feature type="transmembrane region" description="Helical" evidence="10">
    <location>
        <begin position="453"/>
        <end position="471"/>
    </location>
</feature>
<dbReference type="InterPro" id="IPR003593">
    <property type="entry name" value="AAA+_ATPase"/>
</dbReference>
<evidence type="ECO:0000256" key="6">
    <source>
        <dbReference type="ARBA" id="ARBA00022741"/>
    </source>
</evidence>
<gene>
    <name evidence="12" type="ORF">CcCBS67573_g05503</name>
</gene>
<keyword evidence="13" id="KW-1185">Reference proteome</keyword>
<feature type="domain" description="ABC transporter" evidence="11">
    <location>
        <begin position="728"/>
        <end position="955"/>
    </location>
</feature>
<feature type="transmembrane region" description="Helical" evidence="10">
    <location>
        <begin position="558"/>
        <end position="577"/>
    </location>
</feature>
<dbReference type="InterPro" id="IPR013525">
    <property type="entry name" value="ABC2_TM"/>
</dbReference>
<dbReference type="GO" id="GO:0016887">
    <property type="term" value="F:ATP hydrolysis activity"/>
    <property type="evidence" value="ECO:0007669"/>
    <property type="project" value="InterPro"/>
</dbReference>
<keyword evidence="5" id="KW-0677">Repeat</keyword>
<feature type="transmembrane region" description="Helical" evidence="10">
    <location>
        <begin position="51"/>
        <end position="72"/>
    </location>
</feature>
<keyword evidence="7" id="KW-0067">ATP-binding</keyword>
<dbReference type="OrthoDB" id="8061355at2759"/>
<feature type="transmembrane region" description="Helical" evidence="10">
    <location>
        <begin position="526"/>
        <end position="551"/>
    </location>
</feature>
<comment type="similarity">
    <text evidence="2">Belongs to the ABC transporter superfamily. ABCA family.</text>
</comment>
<feature type="transmembrane region" description="Helical" evidence="10">
    <location>
        <begin position="630"/>
        <end position="649"/>
    </location>
</feature>
<keyword evidence="6" id="KW-0547">Nucleotide-binding</keyword>
<dbReference type="FunFam" id="3.40.50.300:FF:000665">
    <property type="entry name" value="ABC transporter A family member 2"/>
    <property type="match status" value="1"/>
</dbReference>
<sequence>MSSATEHPGSVTVAVPAAAAADMEKPGVRVRKANQLKALSRKTISYQKRQMFTNVCCICLCPLMMVLISAILGKVINDLIARSQTVEDIQYCSNNNSLVPIGWPIYNQSEPGVYGVDVPNGKSVNYLRYISFAKLANPGAAALGAKKPCVYWFGTDFPKNSDIYERNANLTGLAKLDSTYIPPVDEGWSGQLQKLLTNPKSFDATSFRYFSGFQTSGWSVAGSAPELAAVFGTKPNGGNVPFTALATFNASALTTPSFNPSTGLLGSIAQRIYINVSINAADKNPLQLKGAQLYPYYETSDKLQTADAIDDAISKYLNNLIADLATLNKTILLVPASQRTVQDLTSFQLNAGAVLSKMPSGGLFLESFDASSLRLKIVLSYGTDVRVSSSANFPTQGFRQLVSAAQLGQAALRAFVGQNDTLQKATVTQGIRAFPFTKDTALTLPFGGLIGRILYPFGVSFLLPIFVIMLVKEKEDRIYIMMKMNGVKSWAYYITHYVTFFVLFIFSTLVFIVVGRVTKLDMFTKTAPFVLIALFFLWGNVQIALAFLLATLFSKSRIALVMTFLVVLVGVVISLVLSDLYEDSFQFPVLNIWPPFAFYRGLSLMNTASYTEGSLPFGNSQFAQGTEFRSICGFLFFEIFAYGALAAYMNAVVPTEFGVARPWHFPITDLIALSQSKQRSKANGGVDPKAESAMALSATKELDSREDDDVRAERARIDNTEFDPSSPIIMSHMRKVYAGRKGLGPKVAVRDVTFAAESGVIFGLLGPNGAGKTTLINILTGLYEASAGHARLAGFDIKTQQAMVYNNIGVCPQFDILWEDLTARLKGVESGGEASAVEKSLEQVSLTALKHRLSKNLSGGEKRRLSIAIALVGNPAVVFLDEPTTGLDPEVRRLIWNIIQNARGDKTIILTTHSMEEAEALCQRIGIMAKGSLRCMAQPLRLKELYGTGFKLSFHSLSHDTERASRFIESVLPVGWKKIDAFSTNTAYEFPAAANSIPKLFETIEEQKTDHGVLQWGISQTTLEEVFLRIITDDDANAD</sequence>
<organism evidence="12 13">
    <name type="scientific">Chytriomyces confervae</name>
    <dbReference type="NCBI Taxonomy" id="246404"/>
    <lineage>
        <taxon>Eukaryota</taxon>
        <taxon>Fungi</taxon>
        <taxon>Fungi incertae sedis</taxon>
        <taxon>Chytridiomycota</taxon>
        <taxon>Chytridiomycota incertae sedis</taxon>
        <taxon>Chytridiomycetes</taxon>
        <taxon>Chytridiales</taxon>
        <taxon>Chytriomycetaceae</taxon>
        <taxon>Chytriomyces</taxon>
    </lineage>
</organism>
<dbReference type="PANTHER" id="PTHR19229">
    <property type="entry name" value="ATP-BINDING CASSETTE TRANSPORTER SUBFAMILY A ABCA"/>
    <property type="match status" value="1"/>
</dbReference>
<dbReference type="PROSITE" id="PS00211">
    <property type="entry name" value="ABC_TRANSPORTER_1"/>
    <property type="match status" value="1"/>
</dbReference>
<evidence type="ECO:0000256" key="3">
    <source>
        <dbReference type="ARBA" id="ARBA00022448"/>
    </source>
</evidence>
<dbReference type="STRING" id="246404.A0A507FA68"/>
<dbReference type="InterPro" id="IPR017871">
    <property type="entry name" value="ABC_transporter-like_CS"/>
</dbReference>
<dbReference type="InterPro" id="IPR026082">
    <property type="entry name" value="ABCA"/>
</dbReference>
<comment type="caution">
    <text evidence="12">The sequence shown here is derived from an EMBL/GenBank/DDBJ whole genome shotgun (WGS) entry which is preliminary data.</text>
</comment>
<proteinExistence type="inferred from homology"/>
<dbReference type="AlphaFoldDB" id="A0A507FA68"/>
<dbReference type="Gene3D" id="3.40.50.300">
    <property type="entry name" value="P-loop containing nucleotide triphosphate hydrolases"/>
    <property type="match status" value="1"/>
</dbReference>
<evidence type="ECO:0000256" key="4">
    <source>
        <dbReference type="ARBA" id="ARBA00022692"/>
    </source>
</evidence>
<evidence type="ECO:0000313" key="13">
    <source>
        <dbReference type="Proteomes" id="UP000320333"/>
    </source>
</evidence>
<evidence type="ECO:0000256" key="1">
    <source>
        <dbReference type="ARBA" id="ARBA00004141"/>
    </source>
</evidence>
<dbReference type="GO" id="GO:0140359">
    <property type="term" value="F:ABC-type transporter activity"/>
    <property type="evidence" value="ECO:0007669"/>
    <property type="project" value="InterPro"/>
</dbReference>
<feature type="transmembrane region" description="Helical" evidence="10">
    <location>
        <begin position="597"/>
        <end position="618"/>
    </location>
</feature>
<evidence type="ECO:0000259" key="11">
    <source>
        <dbReference type="PROSITE" id="PS50893"/>
    </source>
</evidence>
<dbReference type="InterPro" id="IPR027417">
    <property type="entry name" value="P-loop_NTPase"/>
</dbReference>
<keyword evidence="3" id="KW-0813">Transport</keyword>
<evidence type="ECO:0000256" key="10">
    <source>
        <dbReference type="SAM" id="Phobius"/>
    </source>
</evidence>
<name>A0A507FA68_9FUNG</name>
<dbReference type="SMART" id="SM00382">
    <property type="entry name" value="AAA"/>
    <property type="match status" value="1"/>
</dbReference>
<keyword evidence="9 10" id="KW-0472">Membrane</keyword>
<accession>A0A507FA68</accession>
<dbReference type="Proteomes" id="UP000320333">
    <property type="component" value="Unassembled WGS sequence"/>
</dbReference>
<evidence type="ECO:0000256" key="2">
    <source>
        <dbReference type="ARBA" id="ARBA00008869"/>
    </source>
</evidence>
<dbReference type="GO" id="GO:0016020">
    <property type="term" value="C:membrane"/>
    <property type="evidence" value="ECO:0007669"/>
    <property type="project" value="UniProtKB-SubCell"/>
</dbReference>
<evidence type="ECO:0000256" key="7">
    <source>
        <dbReference type="ARBA" id="ARBA00022840"/>
    </source>
</evidence>
<keyword evidence="4 10" id="KW-0812">Transmembrane</keyword>
<evidence type="ECO:0000256" key="5">
    <source>
        <dbReference type="ARBA" id="ARBA00022737"/>
    </source>
</evidence>
<dbReference type="Pfam" id="PF00005">
    <property type="entry name" value="ABC_tran"/>
    <property type="match status" value="1"/>
</dbReference>
<dbReference type="CDD" id="cd03263">
    <property type="entry name" value="ABC_subfamily_A"/>
    <property type="match status" value="1"/>
</dbReference>
<comment type="subcellular location">
    <subcellularLocation>
        <location evidence="1">Membrane</location>
        <topology evidence="1">Multi-pass membrane protein</topology>
    </subcellularLocation>
</comment>
<dbReference type="GO" id="GO:0005319">
    <property type="term" value="F:lipid transporter activity"/>
    <property type="evidence" value="ECO:0007669"/>
    <property type="project" value="TreeGrafter"/>
</dbReference>
<dbReference type="PANTHER" id="PTHR19229:SF36">
    <property type="entry name" value="ATP-BINDING CASSETTE SUB-FAMILY A MEMBER 2"/>
    <property type="match status" value="1"/>
</dbReference>
<evidence type="ECO:0000313" key="12">
    <source>
        <dbReference type="EMBL" id="TPX73229.1"/>
    </source>
</evidence>
<evidence type="ECO:0000256" key="9">
    <source>
        <dbReference type="ARBA" id="ARBA00023136"/>
    </source>
</evidence>
<dbReference type="PROSITE" id="PS50893">
    <property type="entry name" value="ABC_TRANSPORTER_2"/>
    <property type="match status" value="1"/>
</dbReference>